<dbReference type="EMBL" id="BTGU01000889">
    <property type="protein sequence ID" value="GMN69611.1"/>
    <property type="molecule type" value="Genomic_DNA"/>
</dbReference>
<dbReference type="EMBL" id="BTGU01000890">
    <property type="protein sequence ID" value="GMN69622.1"/>
    <property type="molecule type" value="Genomic_DNA"/>
</dbReference>
<name>A0AA88JE18_FICCA</name>
<proteinExistence type="predicted"/>
<dbReference type="Gramene" id="FCD_00022239-RA">
    <property type="protein sequence ID" value="FCD_00022239-RA:cds"/>
    <property type="gene ID" value="FCD_00022239"/>
</dbReference>
<evidence type="ECO:0000313" key="3">
    <source>
        <dbReference type="Proteomes" id="UP001187192"/>
    </source>
</evidence>
<evidence type="ECO:0000313" key="2">
    <source>
        <dbReference type="EMBL" id="GMN69622.1"/>
    </source>
</evidence>
<dbReference type="Proteomes" id="UP001187192">
    <property type="component" value="Unassembled WGS sequence"/>
</dbReference>
<evidence type="ECO:0000313" key="1">
    <source>
        <dbReference type="EMBL" id="GMN69611.1"/>
    </source>
</evidence>
<comment type="caution">
    <text evidence="2">The sequence shown here is derived from an EMBL/GenBank/DDBJ whole genome shotgun (WGS) entry which is preliminary data.</text>
</comment>
<organism evidence="2 3">
    <name type="scientific">Ficus carica</name>
    <name type="common">Common fig</name>
    <dbReference type="NCBI Taxonomy" id="3494"/>
    <lineage>
        <taxon>Eukaryota</taxon>
        <taxon>Viridiplantae</taxon>
        <taxon>Streptophyta</taxon>
        <taxon>Embryophyta</taxon>
        <taxon>Tracheophyta</taxon>
        <taxon>Spermatophyta</taxon>
        <taxon>Magnoliopsida</taxon>
        <taxon>eudicotyledons</taxon>
        <taxon>Gunneridae</taxon>
        <taxon>Pentapetalae</taxon>
        <taxon>rosids</taxon>
        <taxon>fabids</taxon>
        <taxon>Rosales</taxon>
        <taxon>Moraceae</taxon>
        <taxon>Ficeae</taxon>
        <taxon>Ficus</taxon>
    </lineage>
</organism>
<sequence>MRDDLEHVLAACSKTKKIRGSVFLQIAEAECMAAGEGIQLANIVSDVNSLIRQAIVTVFVTPLSPEE</sequence>
<accession>A0AA88JE18</accession>
<reference evidence="2" key="1">
    <citation type="submission" date="2023-07" db="EMBL/GenBank/DDBJ databases">
        <title>draft genome sequence of fig (Ficus carica).</title>
        <authorList>
            <person name="Takahashi T."/>
            <person name="Nishimura K."/>
        </authorList>
    </citation>
    <scope>NUCLEOTIDE SEQUENCE</scope>
</reference>
<gene>
    <name evidence="1" type="ORF">TIFTF001_038662</name>
    <name evidence="2" type="ORF">TIFTF001_038667</name>
</gene>
<keyword evidence="3" id="KW-1185">Reference proteome</keyword>
<dbReference type="AlphaFoldDB" id="A0AA88JE18"/>
<protein>
    <submittedName>
        <fullName evidence="2">Uncharacterized protein</fullName>
    </submittedName>
</protein>